<dbReference type="PANTHER" id="PTHR43861:SF1">
    <property type="entry name" value="TRANS-ACONITATE 2-METHYLTRANSFERASE"/>
    <property type="match status" value="1"/>
</dbReference>
<evidence type="ECO:0000313" key="4">
    <source>
        <dbReference type="EMBL" id="EXI80606.1"/>
    </source>
</evidence>
<dbReference type="InterPro" id="IPR041698">
    <property type="entry name" value="Methyltransf_25"/>
</dbReference>
<comment type="caution">
    <text evidence="4">The sequence shown here is derived from an EMBL/GenBank/DDBJ whole genome shotgun (WGS) entry which is preliminary data.</text>
</comment>
<organism evidence="4 5">
    <name type="scientific">Candidatus Accumulibacter appositus</name>
    <dbReference type="NCBI Taxonomy" id="1454003"/>
    <lineage>
        <taxon>Bacteria</taxon>
        <taxon>Pseudomonadati</taxon>
        <taxon>Pseudomonadota</taxon>
        <taxon>Betaproteobacteria</taxon>
        <taxon>Candidatus Accumulibacter</taxon>
    </lineage>
</organism>
<keyword evidence="2 4" id="KW-0808">Transferase</keyword>
<dbReference type="GO" id="GO:0008168">
    <property type="term" value="F:methyltransferase activity"/>
    <property type="evidence" value="ECO:0007669"/>
    <property type="project" value="UniProtKB-KW"/>
</dbReference>
<name>A0A011NZ37_9PROT</name>
<evidence type="ECO:0000256" key="2">
    <source>
        <dbReference type="ARBA" id="ARBA00022679"/>
    </source>
</evidence>
<dbReference type="GO" id="GO:0032259">
    <property type="term" value="P:methylation"/>
    <property type="evidence" value="ECO:0007669"/>
    <property type="project" value="UniProtKB-KW"/>
</dbReference>
<gene>
    <name evidence="4" type="primary">cypM</name>
    <name evidence="4" type="ORF">AW10_01749</name>
</gene>
<evidence type="ECO:0000313" key="5">
    <source>
        <dbReference type="Proteomes" id="UP000021816"/>
    </source>
</evidence>
<dbReference type="Proteomes" id="UP000021816">
    <property type="component" value="Unassembled WGS sequence"/>
</dbReference>
<dbReference type="AlphaFoldDB" id="A0A011NZ37"/>
<feature type="domain" description="Methyltransferase" evidence="3">
    <location>
        <begin position="54"/>
        <end position="143"/>
    </location>
</feature>
<keyword evidence="1 4" id="KW-0489">Methyltransferase</keyword>
<dbReference type="PANTHER" id="PTHR43861">
    <property type="entry name" value="TRANS-ACONITATE 2-METHYLTRANSFERASE-RELATED"/>
    <property type="match status" value="1"/>
</dbReference>
<dbReference type="Pfam" id="PF13649">
    <property type="entry name" value="Methyltransf_25"/>
    <property type="match status" value="1"/>
</dbReference>
<dbReference type="STRING" id="1454003.AW10_01749"/>
<dbReference type="EMBL" id="JEMX01000030">
    <property type="protein sequence ID" value="EXI80606.1"/>
    <property type="molecule type" value="Genomic_DNA"/>
</dbReference>
<dbReference type="PATRIC" id="fig|1454003.3.peg.1803"/>
<evidence type="ECO:0000256" key="1">
    <source>
        <dbReference type="ARBA" id="ARBA00022603"/>
    </source>
</evidence>
<dbReference type="SUPFAM" id="SSF53335">
    <property type="entry name" value="S-adenosyl-L-methionine-dependent methyltransferases"/>
    <property type="match status" value="1"/>
</dbReference>
<evidence type="ECO:0000259" key="3">
    <source>
        <dbReference type="Pfam" id="PF13649"/>
    </source>
</evidence>
<protein>
    <submittedName>
        <fullName evidence="4">Cypemycin methyltransferase</fullName>
        <ecNumber evidence="4">2.1.1.-</ecNumber>
    </submittedName>
</protein>
<dbReference type="Gene3D" id="3.40.50.150">
    <property type="entry name" value="Vaccinia Virus protein VP39"/>
    <property type="match status" value="1"/>
</dbReference>
<dbReference type="CDD" id="cd02440">
    <property type="entry name" value="AdoMet_MTases"/>
    <property type="match status" value="1"/>
</dbReference>
<sequence>MHLRPDDLELITTQTVAHYDQRAEDFRAGTRDHDVTQNIAALLRHIQGPAPFTVLDFGCGPGRDLKALTQLGHRAIGLDGARNFVDMARKDSGCTVWQQNFLKLELPEAHFDGVYANASLFHIPNQELIRVLRQLRATLKPAGVLFCSNPRGTNEEGWNSGRYNSYHDLAAWRAHMAEAGYIEIEHYHRPAGLPRAQQPWLASVWRRSSA</sequence>
<reference evidence="4 5" key="1">
    <citation type="submission" date="2014-02" db="EMBL/GenBank/DDBJ databases">
        <title>Expanding our view of genomic diversity in Candidatus Accumulibacter clades.</title>
        <authorList>
            <person name="Skennerton C.T."/>
            <person name="Barr J.J."/>
            <person name="Slater F.R."/>
            <person name="Bond P.L."/>
            <person name="Tyson G.W."/>
        </authorList>
    </citation>
    <scope>NUCLEOTIDE SEQUENCE [LARGE SCALE GENOMIC DNA]</scope>
    <source>
        <strain evidence="5">BA-92</strain>
    </source>
</reference>
<dbReference type="InterPro" id="IPR029063">
    <property type="entry name" value="SAM-dependent_MTases_sf"/>
</dbReference>
<accession>A0A011NZ37</accession>
<proteinExistence type="predicted"/>
<dbReference type="EC" id="2.1.1.-" evidence="4"/>